<evidence type="ECO:0000256" key="1">
    <source>
        <dbReference type="ARBA" id="ARBA00022490"/>
    </source>
</evidence>
<dbReference type="GO" id="GO:0042274">
    <property type="term" value="P:ribosomal small subunit biogenesis"/>
    <property type="evidence" value="ECO:0007669"/>
    <property type="project" value="UniProtKB-UniRule"/>
</dbReference>
<protein>
    <recommendedName>
        <fullName evidence="5">Ribosome maturation factor RimM</fullName>
    </recommendedName>
</protein>
<dbReference type="InterPro" id="IPR036976">
    <property type="entry name" value="RimM_N_sf"/>
</dbReference>
<dbReference type="GO" id="GO:0043022">
    <property type="term" value="F:ribosome binding"/>
    <property type="evidence" value="ECO:0007669"/>
    <property type="project" value="InterPro"/>
</dbReference>
<comment type="caution">
    <text evidence="8">The sequence shown here is derived from an EMBL/GenBank/DDBJ whole genome shotgun (WGS) entry which is preliminary data.</text>
</comment>
<dbReference type="HOGENOM" id="CLU_077636_4_1_10"/>
<evidence type="ECO:0000259" key="6">
    <source>
        <dbReference type="Pfam" id="PF01782"/>
    </source>
</evidence>
<dbReference type="RefSeq" id="WP_004368797.1">
    <property type="nucleotide sequence ID" value="NZ_GL833119.1"/>
</dbReference>
<dbReference type="Gene3D" id="2.40.30.60">
    <property type="entry name" value="RimM"/>
    <property type="match status" value="1"/>
</dbReference>
<dbReference type="InterPro" id="IPR011961">
    <property type="entry name" value="RimM"/>
</dbReference>
<keyword evidence="3 5" id="KW-0698">rRNA processing</keyword>
<name>E7RLY8_9BACT</name>
<dbReference type="EMBL" id="AEPE02000002">
    <property type="protein sequence ID" value="EFZ37769.1"/>
    <property type="molecule type" value="Genomic_DNA"/>
</dbReference>
<feature type="domain" description="RimM N-terminal" evidence="6">
    <location>
        <begin position="10"/>
        <end position="91"/>
    </location>
</feature>
<dbReference type="InterPro" id="IPR009000">
    <property type="entry name" value="Transl_B-barrel_sf"/>
</dbReference>
<feature type="domain" description="Ribosome maturation factor RimM PRC barrel" evidence="7">
    <location>
        <begin position="101"/>
        <end position="170"/>
    </location>
</feature>
<dbReference type="SUPFAM" id="SSF50346">
    <property type="entry name" value="PRC-barrel domain"/>
    <property type="match status" value="1"/>
</dbReference>
<comment type="subcellular location">
    <subcellularLocation>
        <location evidence="5">Cytoplasm</location>
    </subcellularLocation>
</comment>
<dbReference type="PANTHER" id="PTHR33692">
    <property type="entry name" value="RIBOSOME MATURATION FACTOR RIMM"/>
    <property type="match status" value="1"/>
</dbReference>
<proteinExistence type="inferred from homology"/>
<evidence type="ECO:0000256" key="3">
    <source>
        <dbReference type="ARBA" id="ARBA00022552"/>
    </source>
</evidence>
<evidence type="ECO:0000256" key="2">
    <source>
        <dbReference type="ARBA" id="ARBA00022517"/>
    </source>
</evidence>
<comment type="domain">
    <text evidence="5">The PRC barrel domain binds ribosomal protein uS19.</text>
</comment>
<dbReference type="eggNOG" id="COG0806">
    <property type="taxonomic scope" value="Bacteria"/>
</dbReference>
<dbReference type="AlphaFoldDB" id="E7RLY8"/>
<organism evidence="8 9">
    <name type="scientific">Hoylesella oralis ATCC 33269</name>
    <dbReference type="NCBI Taxonomy" id="873533"/>
    <lineage>
        <taxon>Bacteria</taxon>
        <taxon>Pseudomonadati</taxon>
        <taxon>Bacteroidota</taxon>
        <taxon>Bacteroidia</taxon>
        <taxon>Bacteroidales</taxon>
        <taxon>Prevotellaceae</taxon>
        <taxon>Hoylesella</taxon>
    </lineage>
</organism>
<dbReference type="GO" id="GO:0005840">
    <property type="term" value="C:ribosome"/>
    <property type="evidence" value="ECO:0007669"/>
    <property type="project" value="InterPro"/>
</dbReference>
<dbReference type="InterPro" id="IPR002676">
    <property type="entry name" value="RimM_N"/>
</dbReference>
<comment type="similarity">
    <text evidence="5">Belongs to the RimM family.</text>
</comment>
<evidence type="ECO:0000259" key="7">
    <source>
        <dbReference type="Pfam" id="PF24986"/>
    </source>
</evidence>
<dbReference type="GO" id="GO:0005737">
    <property type="term" value="C:cytoplasm"/>
    <property type="evidence" value="ECO:0007669"/>
    <property type="project" value="UniProtKB-SubCell"/>
</dbReference>
<dbReference type="HAMAP" id="MF_00014">
    <property type="entry name" value="Ribosome_mat_RimM"/>
    <property type="match status" value="1"/>
</dbReference>
<dbReference type="Pfam" id="PF24986">
    <property type="entry name" value="PRC_RimM"/>
    <property type="match status" value="1"/>
</dbReference>
<keyword evidence="4 5" id="KW-0143">Chaperone</keyword>
<dbReference type="Gene3D" id="2.30.30.240">
    <property type="entry name" value="PRC-barrel domain"/>
    <property type="match status" value="1"/>
</dbReference>
<reference evidence="8" key="1">
    <citation type="submission" date="2011-01" db="EMBL/GenBank/DDBJ databases">
        <authorList>
            <person name="Muzny D."/>
            <person name="Qin X."/>
            <person name="Buhay C."/>
            <person name="Dugan-Rocha S."/>
            <person name="Ding Y."/>
            <person name="Chen G."/>
            <person name="Hawes A."/>
            <person name="Holder M."/>
            <person name="Jhangiani S."/>
            <person name="Johnson A."/>
            <person name="Khan Z."/>
            <person name="Li Z."/>
            <person name="Liu W."/>
            <person name="Liu X."/>
            <person name="Perez L."/>
            <person name="Shen H."/>
            <person name="Wang Q."/>
            <person name="Watt J."/>
            <person name="Xi L."/>
            <person name="Xin Y."/>
            <person name="Zhou J."/>
            <person name="Deng J."/>
            <person name="Jiang H."/>
            <person name="Liu Y."/>
            <person name="Qu J."/>
            <person name="Song X.-Z."/>
            <person name="Zhang L."/>
            <person name="Villasana D."/>
            <person name="Johnson A."/>
            <person name="Liu J."/>
            <person name="Liyanage D."/>
            <person name="Lorensuhewa L."/>
            <person name="Robinson T."/>
            <person name="Song A."/>
            <person name="Song B.-B."/>
            <person name="Dinh H."/>
            <person name="Thornton R."/>
            <person name="Coyle M."/>
            <person name="Francisco L."/>
            <person name="Jackson L."/>
            <person name="Javaid M."/>
            <person name="Korchina V."/>
            <person name="Kovar C."/>
            <person name="Mata R."/>
            <person name="Mathew T."/>
            <person name="Ngo R."/>
            <person name="Nguyen L."/>
            <person name="Nguyen N."/>
            <person name="Okwuonu G."/>
            <person name="Ongeri F."/>
            <person name="Pham C."/>
            <person name="Simmons D."/>
            <person name="Wilczek-Boney K."/>
            <person name="Hale W."/>
            <person name="Jakkamsetti A."/>
            <person name="Pham P."/>
            <person name="Ruth R."/>
            <person name="San Lucas F."/>
            <person name="Warren J."/>
            <person name="Zhang J."/>
            <person name="Zhao Z."/>
            <person name="Zhou C."/>
            <person name="Zhu D."/>
            <person name="Lee S."/>
            <person name="Bess C."/>
            <person name="Blankenburg K."/>
            <person name="Forbes L."/>
            <person name="Fu Q."/>
            <person name="Gubbala S."/>
            <person name="Hirani K."/>
            <person name="Jayaseelan J.C."/>
            <person name="Lara F."/>
            <person name="Munidasa M."/>
            <person name="Palculict T."/>
            <person name="Patil S."/>
            <person name="Pu L.-L."/>
            <person name="Saada N."/>
            <person name="Tang L."/>
            <person name="Weissenberger G."/>
            <person name="Zhu Y."/>
            <person name="Hemphill L."/>
            <person name="Shang Y."/>
            <person name="Youmans B."/>
            <person name="Ayvaz T."/>
            <person name="Ross M."/>
            <person name="Santibanez J."/>
            <person name="Aqrawi P."/>
            <person name="Gross S."/>
            <person name="Joshi V."/>
            <person name="Fowler G."/>
            <person name="Nazareth L."/>
            <person name="Reid J."/>
            <person name="Worley K."/>
            <person name="Petrosino J."/>
            <person name="Highlander S."/>
            <person name="Gibbs R."/>
        </authorList>
    </citation>
    <scope>NUCLEOTIDE SEQUENCE [LARGE SCALE GENOMIC DNA]</scope>
    <source>
        <strain evidence="8">ATCC 33269</strain>
    </source>
</reference>
<dbReference type="Proteomes" id="UP000005580">
    <property type="component" value="Unassembled WGS sequence"/>
</dbReference>
<keyword evidence="9" id="KW-1185">Reference proteome</keyword>
<gene>
    <name evidence="5 8" type="primary">rimM</name>
    <name evidence="8" type="ORF">HMPREF0663_10138</name>
</gene>
<dbReference type="Pfam" id="PF01782">
    <property type="entry name" value="RimM"/>
    <property type="match status" value="1"/>
</dbReference>
<dbReference type="NCBIfam" id="TIGR02273">
    <property type="entry name" value="16S_RimM"/>
    <property type="match status" value="1"/>
</dbReference>
<dbReference type="SUPFAM" id="SSF50447">
    <property type="entry name" value="Translation proteins"/>
    <property type="match status" value="1"/>
</dbReference>
<comment type="function">
    <text evidence="5">An accessory protein needed during the final step in the assembly of 30S ribosomal subunit, possibly for assembly of the head region. Essential for efficient processing of 16S rRNA. May be needed both before and after RbfA during the maturation of 16S rRNA. It has affinity for free ribosomal 30S subunits but not for 70S ribosomes.</text>
</comment>
<evidence type="ECO:0000256" key="5">
    <source>
        <dbReference type="HAMAP-Rule" id="MF_00014"/>
    </source>
</evidence>
<dbReference type="PANTHER" id="PTHR33692:SF1">
    <property type="entry name" value="RIBOSOME MATURATION FACTOR RIMM"/>
    <property type="match status" value="1"/>
</dbReference>
<keyword evidence="1 5" id="KW-0963">Cytoplasm</keyword>
<dbReference type="GO" id="GO:0006364">
    <property type="term" value="P:rRNA processing"/>
    <property type="evidence" value="ECO:0007669"/>
    <property type="project" value="UniProtKB-UniRule"/>
</dbReference>
<keyword evidence="2 5" id="KW-0690">Ribosome biogenesis</keyword>
<dbReference type="InterPro" id="IPR056792">
    <property type="entry name" value="PRC_RimM"/>
</dbReference>
<sequence length="174" mass="19937">MIKQEDVYKIGKLGKPHGVKGEISFIFNDDAFDRTNAEYLIIEIEGILIPFYMEEYRFRSNETAFIKFCDIDTQEQAKELTGHDVYFPRAQADADRSTVSWAQMHGLRLIDAISDKPIGTVCRIDDTTLNVLFEVNVADGRTILIPANEDFIEEIDTSKREIRMKLPDGILDLE</sequence>
<evidence type="ECO:0000256" key="4">
    <source>
        <dbReference type="ARBA" id="ARBA00023186"/>
    </source>
</evidence>
<evidence type="ECO:0000313" key="8">
    <source>
        <dbReference type="EMBL" id="EFZ37769.1"/>
    </source>
</evidence>
<comment type="subunit">
    <text evidence="5">Binds ribosomal protein uS19.</text>
</comment>
<evidence type="ECO:0000313" key="9">
    <source>
        <dbReference type="Proteomes" id="UP000005580"/>
    </source>
</evidence>
<accession>E7RLY8</accession>
<dbReference type="InterPro" id="IPR011033">
    <property type="entry name" value="PRC_barrel-like_sf"/>
</dbReference>
<dbReference type="STRING" id="28134.SAMN05444288_0707"/>